<name>A0A6J5QEU5_9CAUD</name>
<reference evidence="1" key="1">
    <citation type="submission" date="2020-05" db="EMBL/GenBank/DDBJ databases">
        <authorList>
            <person name="Chiriac C."/>
            <person name="Salcher M."/>
            <person name="Ghai R."/>
            <person name="Kavagutti S V."/>
        </authorList>
    </citation>
    <scope>NUCLEOTIDE SEQUENCE</scope>
</reference>
<gene>
    <name evidence="1" type="ORF">UFOVP1071_131</name>
</gene>
<protein>
    <submittedName>
        <fullName evidence="1">Uncharacterized protein</fullName>
    </submittedName>
</protein>
<proteinExistence type="predicted"/>
<dbReference type="EMBL" id="LR797022">
    <property type="protein sequence ID" value="CAB4182062.1"/>
    <property type="molecule type" value="Genomic_DNA"/>
</dbReference>
<accession>A0A6J5QEU5</accession>
<sequence length="69" mass="7894">MWTDDLMNAYSAELTRVEQLVLSAISYGYADLEDIKDYVYLAEPAADLSYAESYFSAITNVERMVRLEV</sequence>
<organism evidence="1">
    <name type="scientific">uncultured Caudovirales phage</name>
    <dbReference type="NCBI Taxonomy" id="2100421"/>
    <lineage>
        <taxon>Viruses</taxon>
        <taxon>Duplodnaviria</taxon>
        <taxon>Heunggongvirae</taxon>
        <taxon>Uroviricota</taxon>
        <taxon>Caudoviricetes</taxon>
        <taxon>Peduoviridae</taxon>
        <taxon>Maltschvirus</taxon>
        <taxon>Maltschvirus maltsch</taxon>
    </lineage>
</organism>
<evidence type="ECO:0000313" key="1">
    <source>
        <dbReference type="EMBL" id="CAB4182062.1"/>
    </source>
</evidence>